<keyword evidence="4" id="KW-1003">Cell membrane</keyword>
<sequence>MLATTCAAGVDTSRYDTNKCERITIPMCIGIGYNTTIMPNVLGHRTQEEAAPLIHEFQTLVEYGCDEHLRFFLCSLYAPMCSPQVDVAIPACRPMCEKVRRNCEPIMEKFRYPWPPNMDCDQLPQIYHSKVLCMNAPGLTDEGGGSDGPSFPGDYGKGSDVSGDGTFLSTTKSPNVTVSCHNHDRFVYLPQTECTPRCVNDVLYRRADKDFAELWISVWSILCFVFTSLTIFTFLIDRSRFHYPERPIVFLSMCYNMFAIAYIIRLAAGPYKISCESMTSSADGDLYLIQGGLESTLCTIVFLIQYYFYMASSIWWVILTITWFLAAGMKWGYEAIATYSSYYHFAAWALPAAKTIVVLLSRRMDGEELTGMCFVGNQDRVSLGWFVIAPLVVYYVVGTVFIMLGFFCLFRIRKVMREGGTNIDKLEKLMVRIGVFSAMYLVPATTVIACLFYQHANMDEWREKALQSEPCPRGHEGPCLIGESIPSTAVMLIKIFMFLVVGITSGMWIWSSKTVSSWQHCLTNISSTHPPRKAADTNGTAACSQRTVQYTPKCPPMMYTSVSHAGSAIV</sequence>
<dbReference type="Pfam" id="PF01534">
    <property type="entry name" value="Frizzled"/>
    <property type="match status" value="1"/>
</dbReference>
<proteinExistence type="evidence at transcript level"/>
<reference evidence="16" key="1">
    <citation type="submission" date="2018-12" db="EMBL/GenBank/DDBJ databases">
        <title>Wnt and Frizzled genes in echinoderms.</title>
        <authorList>
            <person name="Girich A.S."/>
        </authorList>
    </citation>
    <scope>NUCLEOTIDE SEQUENCE</scope>
</reference>
<dbReference type="PRINTS" id="PR00489">
    <property type="entry name" value="FRIZZLED"/>
</dbReference>
<feature type="transmembrane region" description="Helical" evidence="13">
    <location>
        <begin position="431"/>
        <end position="454"/>
    </location>
</feature>
<comment type="similarity">
    <text evidence="2">Belongs to the G-protein coupled receptor Fz/Smo family.</text>
</comment>
<evidence type="ECO:0000256" key="4">
    <source>
        <dbReference type="ARBA" id="ARBA00022475"/>
    </source>
</evidence>
<dbReference type="Pfam" id="PF01392">
    <property type="entry name" value="Fz"/>
    <property type="match status" value="1"/>
</dbReference>
<dbReference type="Gene3D" id="1.20.1070.10">
    <property type="entry name" value="Rhodopsin 7-helix transmembrane proteins"/>
    <property type="match status" value="1"/>
</dbReference>
<comment type="subcellular location">
    <subcellularLocation>
        <location evidence="1">Cell membrane</location>
        <topology evidence="1">Multi-pass membrane protein</topology>
    </subcellularLocation>
</comment>
<evidence type="ECO:0000256" key="5">
    <source>
        <dbReference type="ARBA" id="ARBA00022692"/>
    </source>
</evidence>
<dbReference type="GO" id="GO:0017147">
    <property type="term" value="F:Wnt-protein binding"/>
    <property type="evidence" value="ECO:0007669"/>
    <property type="project" value="TreeGrafter"/>
</dbReference>
<feature type="disulfide bond" evidence="12">
    <location>
        <begin position="28"/>
        <end position="74"/>
    </location>
</feature>
<dbReference type="SMART" id="SM00063">
    <property type="entry name" value="FRI"/>
    <property type="match status" value="1"/>
</dbReference>
<dbReference type="InterPro" id="IPR036790">
    <property type="entry name" value="Frizzled_dom_sf"/>
</dbReference>
<dbReference type="GO" id="GO:0004930">
    <property type="term" value="F:G protein-coupled receptor activity"/>
    <property type="evidence" value="ECO:0007669"/>
    <property type="project" value="UniProtKB-KW"/>
</dbReference>
<evidence type="ECO:0000256" key="2">
    <source>
        <dbReference type="ARBA" id="ARBA00008077"/>
    </source>
</evidence>
<feature type="transmembrane region" description="Helical" evidence="13">
    <location>
        <begin position="287"/>
        <end position="308"/>
    </location>
</feature>
<dbReference type="GO" id="GO:0060070">
    <property type="term" value="P:canonical Wnt signaling pathway"/>
    <property type="evidence" value="ECO:0007669"/>
    <property type="project" value="TreeGrafter"/>
</dbReference>
<keyword evidence="10" id="KW-0675">Receptor</keyword>
<dbReference type="GO" id="GO:0035567">
    <property type="term" value="P:non-canonical Wnt signaling pathway"/>
    <property type="evidence" value="ECO:0007669"/>
    <property type="project" value="TreeGrafter"/>
</dbReference>
<dbReference type="CDD" id="cd15909">
    <property type="entry name" value="7tmF_FZD4_9_10-like"/>
    <property type="match status" value="1"/>
</dbReference>
<dbReference type="PANTHER" id="PTHR11309">
    <property type="entry name" value="FRIZZLED"/>
    <property type="match status" value="1"/>
</dbReference>
<feature type="transmembrane region" description="Helical" evidence="13">
    <location>
        <begin position="214"/>
        <end position="236"/>
    </location>
</feature>
<feature type="transmembrane region" description="Helical" evidence="13">
    <location>
        <begin position="248"/>
        <end position="267"/>
    </location>
</feature>
<evidence type="ECO:0000256" key="3">
    <source>
        <dbReference type="ARBA" id="ARBA00022473"/>
    </source>
</evidence>
<feature type="disulfide bond" evidence="12">
    <location>
        <begin position="92"/>
        <end position="133"/>
    </location>
</feature>
<feature type="disulfide bond" evidence="12">
    <location>
        <begin position="20"/>
        <end position="81"/>
    </location>
</feature>
<dbReference type="PANTHER" id="PTHR11309:SF99">
    <property type="entry name" value="FRIZZLED-4"/>
    <property type="match status" value="1"/>
</dbReference>
<feature type="transmembrane region" description="Helical" evidence="13">
    <location>
        <begin position="491"/>
        <end position="510"/>
    </location>
</feature>
<evidence type="ECO:0000259" key="15">
    <source>
        <dbReference type="PROSITE" id="PS50261"/>
    </source>
</evidence>
<feature type="transmembrane region" description="Helical" evidence="13">
    <location>
        <begin position="384"/>
        <end position="410"/>
    </location>
</feature>
<dbReference type="SMART" id="SM01330">
    <property type="entry name" value="Frizzled"/>
    <property type="match status" value="1"/>
</dbReference>
<organism evidence="16">
    <name type="scientific">Eupentacta fraudatrix</name>
    <dbReference type="NCBI Taxonomy" id="1774088"/>
    <lineage>
        <taxon>Eukaryota</taxon>
        <taxon>Metazoa</taxon>
        <taxon>Echinodermata</taxon>
        <taxon>Eleutherozoa</taxon>
        <taxon>Echinozoa</taxon>
        <taxon>Holothuroidea</taxon>
        <taxon>Dendrochirotacea</taxon>
        <taxon>Dendrochirotida</taxon>
        <taxon>Sclerodactylidae</taxon>
        <taxon>Eupentacta</taxon>
    </lineage>
</organism>
<keyword evidence="9 12" id="KW-1015">Disulfide bond</keyword>
<keyword evidence="11" id="KW-0807">Transducer</keyword>
<feature type="domain" description="G-protein coupled receptors family 2 profile 2" evidence="15">
    <location>
        <begin position="212"/>
        <end position="517"/>
    </location>
</feature>
<dbReference type="FunFam" id="1.20.1070.10:FF:000020">
    <property type="entry name" value="Frizzled class receptor 10"/>
    <property type="match status" value="1"/>
</dbReference>
<evidence type="ECO:0000256" key="8">
    <source>
        <dbReference type="ARBA" id="ARBA00023136"/>
    </source>
</evidence>
<evidence type="ECO:0000256" key="9">
    <source>
        <dbReference type="ARBA" id="ARBA00023157"/>
    </source>
</evidence>
<dbReference type="InterPro" id="IPR017981">
    <property type="entry name" value="GPCR_2-like_7TM"/>
</dbReference>
<evidence type="ECO:0000256" key="12">
    <source>
        <dbReference type="PROSITE-ProRule" id="PRU00090"/>
    </source>
</evidence>
<evidence type="ECO:0000256" key="7">
    <source>
        <dbReference type="ARBA" id="ARBA00023040"/>
    </source>
</evidence>
<keyword evidence="3" id="KW-0217">Developmental protein</keyword>
<dbReference type="PROSITE" id="PS50261">
    <property type="entry name" value="G_PROTEIN_RECEP_F2_4"/>
    <property type="match status" value="1"/>
</dbReference>
<keyword evidence="8 13" id="KW-0472">Membrane</keyword>
<keyword evidence="6 13" id="KW-1133">Transmembrane helix</keyword>
<dbReference type="EMBL" id="MK318558">
    <property type="protein sequence ID" value="QEF51153.1"/>
    <property type="molecule type" value="mRNA"/>
</dbReference>
<evidence type="ECO:0000313" key="16">
    <source>
        <dbReference type="EMBL" id="QEF51153.1"/>
    </source>
</evidence>
<evidence type="ECO:0000256" key="11">
    <source>
        <dbReference type="ARBA" id="ARBA00023224"/>
    </source>
</evidence>
<feature type="disulfide bond" evidence="12">
    <location>
        <begin position="65"/>
        <end position="103"/>
    </location>
</feature>
<dbReference type="InterPro" id="IPR015526">
    <property type="entry name" value="Frizzled/SFRP"/>
</dbReference>
<feature type="transmembrane region" description="Helical" evidence="13">
    <location>
        <begin position="314"/>
        <end position="333"/>
    </location>
</feature>
<evidence type="ECO:0000256" key="13">
    <source>
        <dbReference type="SAM" id="Phobius"/>
    </source>
</evidence>
<dbReference type="AlphaFoldDB" id="A0A5B9K0U7"/>
<dbReference type="Gene3D" id="1.10.2000.10">
    <property type="entry name" value="Frizzled cysteine-rich domain"/>
    <property type="match status" value="1"/>
</dbReference>
<accession>A0A5B9K0U7</accession>
<keyword evidence="7" id="KW-0297">G-protein coupled receptor</keyword>
<protein>
    <submittedName>
        <fullName evidence="16">Frizzled9/10 protein</fullName>
    </submittedName>
</protein>
<evidence type="ECO:0000256" key="6">
    <source>
        <dbReference type="ARBA" id="ARBA00022989"/>
    </source>
</evidence>
<evidence type="ECO:0000256" key="10">
    <source>
        <dbReference type="ARBA" id="ARBA00023170"/>
    </source>
</evidence>
<feature type="disulfide bond" evidence="12">
    <location>
        <begin position="96"/>
        <end position="120"/>
    </location>
</feature>
<dbReference type="GO" id="GO:0005615">
    <property type="term" value="C:extracellular space"/>
    <property type="evidence" value="ECO:0007669"/>
    <property type="project" value="TreeGrafter"/>
</dbReference>
<keyword evidence="5 13" id="KW-0812">Transmembrane</keyword>
<evidence type="ECO:0000259" key="14">
    <source>
        <dbReference type="PROSITE" id="PS50038"/>
    </source>
</evidence>
<name>A0A5B9K0U7_9ECHN</name>
<dbReference type="InterPro" id="IPR020067">
    <property type="entry name" value="Frizzled_dom"/>
</dbReference>
<dbReference type="SUPFAM" id="SSF63501">
    <property type="entry name" value="Frizzled cysteine-rich domain"/>
    <property type="match status" value="1"/>
</dbReference>
<feature type="domain" description="FZ" evidence="14">
    <location>
        <begin position="15"/>
        <end position="136"/>
    </location>
</feature>
<evidence type="ECO:0000256" key="1">
    <source>
        <dbReference type="ARBA" id="ARBA00004651"/>
    </source>
</evidence>
<dbReference type="InterPro" id="IPR000539">
    <property type="entry name" value="Frizzled/Smoothened_7TM"/>
</dbReference>
<dbReference type="GO" id="GO:0005886">
    <property type="term" value="C:plasma membrane"/>
    <property type="evidence" value="ECO:0007669"/>
    <property type="project" value="UniProtKB-SubCell"/>
</dbReference>
<dbReference type="PROSITE" id="PS50038">
    <property type="entry name" value="FZ"/>
    <property type="match status" value="1"/>
</dbReference>